<sequence length="93" mass="10022">MIEAIVEPACKATADEVDGRATAGSKFDVLDEELDLNRVRLVPFTFDKIILRDSIYVGEIRIYANRPAICGSHGTVSGVQSPPDPPPEPALGE</sequence>
<proteinExistence type="predicted"/>
<protein>
    <submittedName>
        <fullName evidence="2">Unnamed protein product</fullName>
    </submittedName>
</protein>
<evidence type="ECO:0000313" key="2">
    <source>
        <dbReference type="EMBL" id="GMG35477.1"/>
    </source>
</evidence>
<gene>
    <name evidence="2" type="ORF">Aory04_001068300</name>
</gene>
<feature type="compositionally biased region" description="Pro residues" evidence="1">
    <location>
        <begin position="82"/>
        <end position="93"/>
    </location>
</feature>
<feature type="region of interest" description="Disordered" evidence="1">
    <location>
        <begin position="73"/>
        <end position="93"/>
    </location>
</feature>
<evidence type="ECO:0000256" key="1">
    <source>
        <dbReference type="SAM" id="MobiDB-lite"/>
    </source>
</evidence>
<organism evidence="2 3">
    <name type="scientific">Aspergillus oryzae</name>
    <name type="common">Yellow koji mold</name>
    <dbReference type="NCBI Taxonomy" id="5062"/>
    <lineage>
        <taxon>Eukaryota</taxon>
        <taxon>Fungi</taxon>
        <taxon>Dikarya</taxon>
        <taxon>Ascomycota</taxon>
        <taxon>Pezizomycotina</taxon>
        <taxon>Eurotiomycetes</taxon>
        <taxon>Eurotiomycetidae</taxon>
        <taxon>Eurotiales</taxon>
        <taxon>Aspergillaceae</taxon>
        <taxon>Aspergillus</taxon>
        <taxon>Aspergillus subgen. Circumdati</taxon>
    </lineage>
</organism>
<dbReference type="Proteomes" id="UP001165205">
    <property type="component" value="Unassembled WGS sequence"/>
</dbReference>
<dbReference type="EMBL" id="BSYA01000169">
    <property type="protein sequence ID" value="GMG35477.1"/>
    <property type="molecule type" value="Genomic_DNA"/>
</dbReference>
<accession>A0AAN4YWH8</accession>
<reference evidence="2" key="1">
    <citation type="submission" date="2023-04" db="EMBL/GenBank/DDBJ databases">
        <title>Aspergillus oryzae NBRC 4228.</title>
        <authorList>
            <person name="Ichikawa N."/>
            <person name="Sato H."/>
            <person name="Tonouchi N."/>
        </authorList>
    </citation>
    <scope>NUCLEOTIDE SEQUENCE</scope>
    <source>
        <strain evidence="2">NBRC 4228</strain>
    </source>
</reference>
<comment type="caution">
    <text evidence="2">The sequence shown here is derived from an EMBL/GenBank/DDBJ whole genome shotgun (WGS) entry which is preliminary data.</text>
</comment>
<name>A0AAN4YWH8_ASPOZ</name>
<evidence type="ECO:0000313" key="3">
    <source>
        <dbReference type="Proteomes" id="UP001165205"/>
    </source>
</evidence>
<dbReference type="AlphaFoldDB" id="A0AAN4YWH8"/>